<dbReference type="GO" id="GO:0016192">
    <property type="term" value="P:vesicle-mediated transport"/>
    <property type="evidence" value="ECO:0007669"/>
    <property type="project" value="InterPro"/>
</dbReference>
<dbReference type="OrthoDB" id="10266265at2759"/>
<evidence type="ECO:0000313" key="3">
    <source>
        <dbReference type="Proteomes" id="UP000614601"/>
    </source>
</evidence>
<evidence type="ECO:0000256" key="1">
    <source>
        <dbReference type="ARBA" id="ARBA00009884"/>
    </source>
</evidence>
<gene>
    <name evidence="2" type="ORF">BOKJ2_LOCUS13089</name>
</gene>
<dbReference type="Proteomes" id="UP000614601">
    <property type="component" value="Unassembled WGS sequence"/>
</dbReference>
<dbReference type="EMBL" id="CAJFDH010000006">
    <property type="protein sequence ID" value="CAD5229030.1"/>
    <property type="molecule type" value="Genomic_DNA"/>
</dbReference>
<dbReference type="PANTHER" id="PTHR11679">
    <property type="entry name" value="VESICLE PROTEIN SORTING-ASSOCIATED"/>
    <property type="match status" value="1"/>
</dbReference>
<dbReference type="Gene3D" id="3.40.50.2060">
    <property type="match status" value="1"/>
</dbReference>
<dbReference type="PIRSF" id="PIRSF005715">
    <property type="entry name" value="VPS45_Sec1"/>
    <property type="match status" value="1"/>
</dbReference>
<sequence length="537" mass="61840">MIRLAGPGMKVLLMDKETTSLVSCSFAQTEMMQKEVYLFERIDANSMREPIRYLKCIVFVRPTPENIQLLVEELRSPKYVQYYIYFSNIISKADVKLLAEADEHETVREIQEFYADMIPLAPHLSVLGNSNCYETAFNLSTTTFRRCIHGLASLLLSFRAKPVIRYQRTSRDSHRLAEDLSKLIVREDALFESCSENTTLLILDRSEDPVTPLLNQWTYEAMVHELIGITNNRVVMQSNEDGPKNLVLSAQHDEFYAKMKYMNFGDIGQNIKALMNDYQKKAQTHQQLESISDMKRFVDQYPQFKKISGTVTKHVQIVGELSRLVAAENLLEISELEQSLVATSDHSSHLNQLKALLESPKTSDLNALRLVMLYQLRYENTQNSMEYMLNMLKKRGCSAKEIAVIRTIVDYAGFRKRQNDLFGDQSAMEMTKKFIKGLKGVENVFTQHEPLICRLIDNIVRERLSEHKYPMIDSTRQGNRPENVIVFMIGGVTYEESTAVHNLNLKRLQTYHPRVLLASNFAHNTKSYIEELTKVMG</sequence>
<comment type="similarity">
    <text evidence="1">Belongs to the STXBP/unc-18/SEC1 family.</text>
</comment>
<dbReference type="EMBL" id="CAJFCW020000006">
    <property type="protein sequence ID" value="CAG9125561.1"/>
    <property type="molecule type" value="Genomic_DNA"/>
</dbReference>
<dbReference type="Gene3D" id="3.90.830.10">
    <property type="entry name" value="Syntaxin Binding Protein 1, Chain A, domain 2"/>
    <property type="match status" value="1"/>
</dbReference>
<keyword evidence="3" id="KW-1185">Reference proteome</keyword>
<organism evidence="2 3">
    <name type="scientific">Bursaphelenchus okinawaensis</name>
    <dbReference type="NCBI Taxonomy" id="465554"/>
    <lineage>
        <taxon>Eukaryota</taxon>
        <taxon>Metazoa</taxon>
        <taxon>Ecdysozoa</taxon>
        <taxon>Nematoda</taxon>
        <taxon>Chromadorea</taxon>
        <taxon>Rhabditida</taxon>
        <taxon>Tylenchina</taxon>
        <taxon>Tylenchomorpha</taxon>
        <taxon>Aphelenchoidea</taxon>
        <taxon>Aphelenchoididae</taxon>
        <taxon>Bursaphelenchus</taxon>
    </lineage>
</organism>
<dbReference type="InterPro" id="IPR027482">
    <property type="entry name" value="Sec1-like_dom2"/>
</dbReference>
<dbReference type="InterPro" id="IPR043127">
    <property type="entry name" value="Sec-1-like_dom3a"/>
</dbReference>
<protein>
    <submittedName>
        <fullName evidence="2">Uncharacterized protein</fullName>
    </submittedName>
</protein>
<accession>A0A811LMY5</accession>
<dbReference type="Proteomes" id="UP000783686">
    <property type="component" value="Unassembled WGS sequence"/>
</dbReference>
<dbReference type="AlphaFoldDB" id="A0A811LMY5"/>
<dbReference type="Gene3D" id="3.40.50.1910">
    <property type="match status" value="1"/>
</dbReference>
<dbReference type="Gene3D" id="1.25.40.60">
    <property type="match status" value="1"/>
</dbReference>
<dbReference type="InterPro" id="IPR043154">
    <property type="entry name" value="Sec-1-like_dom1"/>
</dbReference>
<dbReference type="InterPro" id="IPR036045">
    <property type="entry name" value="Sec1-like_sf"/>
</dbReference>
<evidence type="ECO:0000313" key="2">
    <source>
        <dbReference type="EMBL" id="CAD5229030.1"/>
    </source>
</evidence>
<name>A0A811LMY5_9BILA</name>
<dbReference type="InterPro" id="IPR001619">
    <property type="entry name" value="Sec1-like"/>
</dbReference>
<reference evidence="2" key="1">
    <citation type="submission" date="2020-09" db="EMBL/GenBank/DDBJ databases">
        <authorList>
            <person name="Kikuchi T."/>
        </authorList>
    </citation>
    <scope>NUCLEOTIDE SEQUENCE</scope>
    <source>
        <strain evidence="2">SH1</strain>
    </source>
</reference>
<dbReference type="Pfam" id="PF00995">
    <property type="entry name" value="Sec1"/>
    <property type="match status" value="1"/>
</dbReference>
<dbReference type="SUPFAM" id="SSF56815">
    <property type="entry name" value="Sec1/munc18-like (SM) proteins"/>
    <property type="match status" value="1"/>
</dbReference>
<proteinExistence type="inferred from homology"/>
<comment type="caution">
    <text evidence="2">The sequence shown here is derived from an EMBL/GenBank/DDBJ whole genome shotgun (WGS) entry which is preliminary data.</text>
</comment>